<dbReference type="EMBL" id="ATAX01000006">
    <property type="protein sequence ID" value="EWM55179.1"/>
    <property type="molecule type" value="Genomic_DNA"/>
</dbReference>
<reference evidence="1 2" key="1">
    <citation type="journal article" date="2014" name="PLoS ONE">
        <title>Rumen cellulosomics: divergent fiber-degrading strategies revealed by comparative genome-wide analysis of six ruminococcal strains.</title>
        <authorList>
            <person name="Dassa B."/>
            <person name="Borovok I."/>
            <person name="Ruimy-Israeli V."/>
            <person name="Lamed R."/>
            <person name="Flint H.J."/>
            <person name="Duncan S.H."/>
            <person name="Henrissat B."/>
            <person name="Coutinho P."/>
            <person name="Morrison M."/>
            <person name="Mosoni P."/>
            <person name="Yeoman C.J."/>
            <person name="White B.A."/>
            <person name="Bayer E.A."/>
        </authorList>
    </citation>
    <scope>NUCLEOTIDE SEQUENCE [LARGE SCALE GENOMIC DNA]</scope>
    <source>
        <strain evidence="1 2">007c</strain>
    </source>
</reference>
<accession>W7UVK6</accession>
<gene>
    <name evidence="1" type="ORF">RF007C_05750</name>
</gene>
<comment type="caution">
    <text evidence="1">The sequence shown here is derived from an EMBL/GenBank/DDBJ whole genome shotgun (WGS) entry which is preliminary data.</text>
</comment>
<evidence type="ECO:0000313" key="1">
    <source>
        <dbReference type="EMBL" id="EWM55179.1"/>
    </source>
</evidence>
<sequence length="74" mass="8558">MTLHTTICMRKSYWLTAAAMGWIAKMLNFCSNTGYTCDEIEEMLMDTNLLHETLRDVKYMCGESLYENCCGGIW</sequence>
<name>W7UVK6_RUMFL</name>
<protein>
    <submittedName>
        <fullName evidence="1">Uncharacterized protein</fullName>
    </submittedName>
</protein>
<evidence type="ECO:0000313" key="2">
    <source>
        <dbReference type="Proteomes" id="UP000019365"/>
    </source>
</evidence>
<dbReference type="PATRIC" id="fig|1341157.4.peg.286"/>
<dbReference type="AlphaFoldDB" id="W7UVK6"/>
<proteinExistence type="predicted"/>
<keyword evidence="2" id="KW-1185">Reference proteome</keyword>
<dbReference type="Proteomes" id="UP000019365">
    <property type="component" value="Unassembled WGS sequence"/>
</dbReference>
<organism evidence="1 2">
    <name type="scientific">Ruminococcus flavefaciens 007c</name>
    <dbReference type="NCBI Taxonomy" id="1341157"/>
    <lineage>
        <taxon>Bacteria</taxon>
        <taxon>Bacillati</taxon>
        <taxon>Bacillota</taxon>
        <taxon>Clostridia</taxon>
        <taxon>Eubacteriales</taxon>
        <taxon>Oscillospiraceae</taxon>
        <taxon>Ruminococcus</taxon>
    </lineage>
</organism>